<dbReference type="EMBL" id="SJCY01000005">
    <property type="protein sequence ID" value="TDG36207.1"/>
    <property type="molecule type" value="Genomic_DNA"/>
</dbReference>
<comment type="caution">
    <text evidence="1">The sequence shown here is derived from an EMBL/GenBank/DDBJ whole genome shotgun (WGS) entry which is preliminary data.</text>
</comment>
<evidence type="ECO:0000313" key="1">
    <source>
        <dbReference type="EMBL" id="TDG36207.1"/>
    </source>
</evidence>
<dbReference type="Proteomes" id="UP000295668">
    <property type="component" value="Unassembled WGS sequence"/>
</dbReference>
<organism evidence="1 2">
    <name type="scientific">Pedobacter changchengzhani</name>
    <dbReference type="NCBI Taxonomy" id="2529274"/>
    <lineage>
        <taxon>Bacteria</taxon>
        <taxon>Pseudomonadati</taxon>
        <taxon>Bacteroidota</taxon>
        <taxon>Sphingobacteriia</taxon>
        <taxon>Sphingobacteriales</taxon>
        <taxon>Sphingobacteriaceae</taxon>
        <taxon>Pedobacter</taxon>
    </lineage>
</organism>
<evidence type="ECO:0000313" key="2">
    <source>
        <dbReference type="Proteomes" id="UP000295668"/>
    </source>
</evidence>
<sequence>MENINNFTLIHGDFSVNDAKSLVLSFYNTKILFHNQQLSRIALGMPGDEKAIELKILALKKTREDIKLLLNDSNLENQFFEIDGHISIKKMSK</sequence>
<dbReference type="AlphaFoldDB" id="A0A4R5MKG1"/>
<dbReference type="RefSeq" id="WP_133262453.1">
    <property type="nucleotide sequence ID" value="NZ_SJCY01000005.1"/>
</dbReference>
<proteinExistence type="predicted"/>
<keyword evidence="2" id="KW-1185">Reference proteome</keyword>
<gene>
    <name evidence="1" type="ORF">EZJ43_09390</name>
</gene>
<name>A0A4R5MKG1_9SPHI</name>
<accession>A0A4R5MKG1</accession>
<protein>
    <submittedName>
        <fullName evidence="1">Uncharacterized protein</fullName>
    </submittedName>
</protein>
<dbReference type="OrthoDB" id="680899at2"/>
<reference evidence="1 2" key="1">
    <citation type="submission" date="2019-02" db="EMBL/GenBank/DDBJ databases">
        <title>Pedobacter sp. nov., a novel speices isolated from soil of pinguins habitat in Antarcitica.</title>
        <authorList>
            <person name="He R.-H."/>
        </authorList>
    </citation>
    <scope>NUCLEOTIDE SEQUENCE [LARGE SCALE GENOMIC DNA]</scope>
    <source>
        <strain evidence="1 2">E01020</strain>
    </source>
</reference>